<keyword evidence="1" id="KW-1133">Transmembrane helix</keyword>
<dbReference type="AlphaFoldDB" id="A0A6H1ZBZ2"/>
<keyword evidence="1" id="KW-0812">Transmembrane</keyword>
<reference evidence="2" key="1">
    <citation type="submission" date="2020-03" db="EMBL/GenBank/DDBJ databases">
        <title>The deep terrestrial virosphere.</title>
        <authorList>
            <person name="Holmfeldt K."/>
            <person name="Nilsson E."/>
            <person name="Simone D."/>
            <person name="Lopez-Fernandez M."/>
            <person name="Wu X."/>
            <person name="de Brujin I."/>
            <person name="Lundin D."/>
            <person name="Andersson A."/>
            <person name="Bertilsson S."/>
            <person name="Dopson M."/>
        </authorList>
    </citation>
    <scope>NUCLEOTIDE SEQUENCE</scope>
    <source>
        <strain evidence="2">TM448A00237</strain>
    </source>
</reference>
<keyword evidence="1" id="KW-0472">Membrane</keyword>
<gene>
    <name evidence="2" type="ORF">TM448A00237_0029</name>
</gene>
<sequence length="82" mass="9061">MDWKEIVFQIAIVVALVNWIKALTNDKLGFYSLLVSMGVSFAVVFLATLPETITWFEFVRNSIIVGLSASGFYTVAGKIGNK</sequence>
<evidence type="ECO:0000313" key="2">
    <source>
        <dbReference type="EMBL" id="QJA45423.1"/>
    </source>
</evidence>
<feature type="transmembrane region" description="Helical" evidence="1">
    <location>
        <begin position="55"/>
        <end position="76"/>
    </location>
</feature>
<feature type="transmembrane region" description="Helical" evidence="1">
    <location>
        <begin position="6"/>
        <end position="23"/>
    </location>
</feature>
<evidence type="ECO:0000256" key="1">
    <source>
        <dbReference type="SAM" id="Phobius"/>
    </source>
</evidence>
<name>A0A6H1ZBZ2_9ZZZZ</name>
<accession>A0A6H1ZBZ2</accession>
<proteinExistence type="predicted"/>
<evidence type="ECO:0008006" key="3">
    <source>
        <dbReference type="Google" id="ProtNLM"/>
    </source>
</evidence>
<protein>
    <recommendedName>
        <fullName evidence="3">Holin</fullName>
    </recommendedName>
</protein>
<dbReference type="EMBL" id="MT143990">
    <property type="protein sequence ID" value="QJA45423.1"/>
    <property type="molecule type" value="Genomic_DNA"/>
</dbReference>
<organism evidence="2">
    <name type="scientific">viral metagenome</name>
    <dbReference type="NCBI Taxonomy" id="1070528"/>
    <lineage>
        <taxon>unclassified sequences</taxon>
        <taxon>metagenomes</taxon>
        <taxon>organismal metagenomes</taxon>
    </lineage>
</organism>
<feature type="transmembrane region" description="Helical" evidence="1">
    <location>
        <begin position="30"/>
        <end position="49"/>
    </location>
</feature>